<evidence type="ECO:0000256" key="12">
    <source>
        <dbReference type="RuleBase" id="RU000591"/>
    </source>
</evidence>
<evidence type="ECO:0000256" key="11">
    <source>
        <dbReference type="PROSITE-ProRule" id="PRU01122"/>
    </source>
</evidence>
<dbReference type="InterPro" id="IPR008268">
    <property type="entry name" value="Peptidase_S16_AS"/>
</dbReference>
<dbReference type="Gene3D" id="3.30.230.10">
    <property type="match status" value="1"/>
</dbReference>
<dbReference type="SMART" id="SM00382">
    <property type="entry name" value="AAA"/>
    <property type="match status" value="1"/>
</dbReference>
<keyword evidence="6 9" id="KW-0720">Serine protease</keyword>
<dbReference type="PROSITE" id="PS51787">
    <property type="entry name" value="LON_N"/>
    <property type="match status" value="1"/>
</dbReference>
<feature type="domain" description="Lon proteolytic" evidence="14">
    <location>
        <begin position="594"/>
        <end position="775"/>
    </location>
</feature>
<dbReference type="Proteomes" id="UP001596091">
    <property type="component" value="Unassembled WGS sequence"/>
</dbReference>
<comment type="subunit">
    <text evidence="9 10">Homohexamer. Organized in a ring with a central cavity.</text>
</comment>
<dbReference type="Gene3D" id="1.20.5.5270">
    <property type="match status" value="1"/>
</dbReference>
<keyword evidence="7 9" id="KW-0067">ATP-binding</keyword>
<dbReference type="InterPro" id="IPR046336">
    <property type="entry name" value="Lon_prtase_N_sf"/>
</dbReference>
<dbReference type="InterPro" id="IPR015947">
    <property type="entry name" value="PUA-like_sf"/>
</dbReference>
<evidence type="ECO:0000313" key="16">
    <source>
        <dbReference type="EMBL" id="MFC5862944.1"/>
    </source>
</evidence>
<dbReference type="SUPFAM" id="SSF88697">
    <property type="entry name" value="PUA domain-like"/>
    <property type="match status" value="1"/>
</dbReference>
<dbReference type="Pfam" id="PF05362">
    <property type="entry name" value="Lon_C"/>
    <property type="match status" value="1"/>
</dbReference>
<dbReference type="PRINTS" id="PR00830">
    <property type="entry name" value="ENDOLAPTASE"/>
</dbReference>
<dbReference type="InterPro" id="IPR008269">
    <property type="entry name" value="Lon_proteolytic"/>
</dbReference>
<dbReference type="HAMAP" id="MF_01973">
    <property type="entry name" value="lon_bact"/>
    <property type="match status" value="1"/>
</dbReference>
<evidence type="ECO:0000256" key="9">
    <source>
        <dbReference type="HAMAP-Rule" id="MF_01973"/>
    </source>
</evidence>
<keyword evidence="8 9" id="KW-0346">Stress response</keyword>
<proteinExistence type="evidence at transcript level"/>
<gene>
    <name evidence="9 16" type="primary">lon</name>
    <name evidence="16" type="ORF">ACFPT7_11625</name>
</gene>
<evidence type="ECO:0000256" key="8">
    <source>
        <dbReference type="ARBA" id="ARBA00023016"/>
    </source>
</evidence>
<accession>A0ABW1EG51</accession>
<dbReference type="SUPFAM" id="SSF52540">
    <property type="entry name" value="P-loop containing nucleoside triphosphate hydrolases"/>
    <property type="match status" value="1"/>
</dbReference>
<feature type="region of interest" description="Disordered" evidence="13">
    <location>
        <begin position="780"/>
        <end position="804"/>
    </location>
</feature>
<evidence type="ECO:0000256" key="7">
    <source>
        <dbReference type="ARBA" id="ARBA00022840"/>
    </source>
</evidence>
<dbReference type="Gene3D" id="1.10.8.60">
    <property type="match status" value="1"/>
</dbReference>
<evidence type="ECO:0000256" key="13">
    <source>
        <dbReference type="SAM" id="MobiDB-lite"/>
    </source>
</evidence>
<keyword evidence="3 9" id="KW-0645">Protease</keyword>
<dbReference type="InterPro" id="IPR003959">
    <property type="entry name" value="ATPase_AAA_core"/>
</dbReference>
<dbReference type="PANTHER" id="PTHR10046">
    <property type="entry name" value="ATP DEPENDENT LON PROTEASE FAMILY MEMBER"/>
    <property type="match status" value="1"/>
</dbReference>
<evidence type="ECO:0000259" key="15">
    <source>
        <dbReference type="PROSITE" id="PS51787"/>
    </source>
</evidence>
<dbReference type="InterPro" id="IPR003111">
    <property type="entry name" value="Lon_prtase_N"/>
</dbReference>
<evidence type="ECO:0000259" key="14">
    <source>
        <dbReference type="PROSITE" id="PS51786"/>
    </source>
</evidence>
<evidence type="ECO:0000256" key="1">
    <source>
        <dbReference type="ARBA" id="ARBA00004496"/>
    </source>
</evidence>
<protein>
    <recommendedName>
        <fullName evidence="9 10">Lon protease</fullName>
        <ecNumber evidence="9 10">3.4.21.53</ecNumber>
    </recommendedName>
    <alternativeName>
        <fullName evidence="9">ATP-dependent protease La</fullName>
    </alternativeName>
</protein>
<dbReference type="Pfam" id="PF22667">
    <property type="entry name" value="Lon_lid"/>
    <property type="match status" value="1"/>
</dbReference>
<evidence type="ECO:0000313" key="17">
    <source>
        <dbReference type="Proteomes" id="UP001596091"/>
    </source>
</evidence>
<dbReference type="InterPro" id="IPR027065">
    <property type="entry name" value="Lon_Prtase"/>
</dbReference>
<dbReference type="InterPro" id="IPR027543">
    <property type="entry name" value="Lon_bac"/>
</dbReference>
<dbReference type="PROSITE" id="PS01046">
    <property type="entry name" value="LON_SER"/>
    <property type="match status" value="1"/>
</dbReference>
<evidence type="ECO:0000256" key="4">
    <source>
        <dbReference type="ARBA" id="ARBA00022741"/>
    </source>
</evidence>
<keyword evidence="5 9" id="KW-0378">Hydrolase</keyword>
<dbReference type="Gene3D" id="1.20.58.1480">
    <property type="match status" value="1"/>
</dbReference>
<comment type="similarity">
    <text evidence="9 10 11 12">Belongs to the peptidase S16 family.</text>
</comment>
<keyword evidence="17" id="KW-1185">Reference proteome</keyword>
<dbReference type="GO" id="GO:0004252">
    <property type="term" value="F:serine-type endopeptidase activity"/>
    <property type="evidence" value="ECO:0007669"/>
    <property type="project" value="UniProtKB-EC"/>
</dbReference>
<comment type="subcellular location">
    <subcellularLocation>
        <location evidence="1 9 10">Cytoplasm</location>
    </subcellularLocation>
</comment>
<evidence type="ECO:0000256" key="2">
    <source>
        <dbReference type="ARBA" id="ARBA00022490"/>
    </source>
</evidence>
<evidence type="ECO:0000256" key="10">
    <source>
        <dbReference type="PIRNR" id="PIRNR001174"/>
    </source>
</evidence>
<dbReference type="NCBIfam" id="NF008053">
    <property type="entry name" value="PRK10787.1"/>
    <property type="match status" value="1"/>
</dbReference>
<organism evidence="16 17">
    <name type="scientific">Acidicapsa dinghuensis</name>
    <dbReference type="NCBI Taxonomy" id="2218256"/>
    <lineage>
        <taxon>Bacteria</taxon>
        <taxon>Pseudomonadati</taxon>
        <taxon>Acidobacteriota</taxon>
        <taxon>Terriglobia</taxon>
        <taxon>Terriglobales</taxon>
        <taxon>Acidobacteriaceae</taxon>
        <taxon>Acidicapsa</taxon>
    </lineage>
</organism>
<comment type="caution">
    <text evidence="16">The sequence shown here is derived from an EMBL/GenBank/DDBJ whole genome shotgun (WGS) entry which is preliminary data.</text>
</comment>
<feature type="binding site" evidence="9">
    <location>
        <begin position="357"/>
        <end position="364"/>
    </location>
    <ligand>
        <name>ATP</name>
        <dbReference type="ChEBI" id="CHEBI:30616"/>
    </ligand>
</feature>
<dbReference type="PROSITE" id="PS51786">
    <property type="entry name" value="LON_PROTEOLYTIC"/>
    <property type="match status" value="1"/>
</dbReference>
<comment type="catalytic activity">
    <reaction evidence="9 10 11">
        <text>Hydrolysis of proteins in presence of ATP.</text>
        <dbReference type="EC" id="3.4.21.53"/>
    </reaction>
</comment>
<dbReference type="RefSeq" id="WP_263339118.1">
    <property type="nucleotide sequence ID" value="NZ_JAGSYH010000005.1"/>
</dbReference>
<keyword evidence="4 9" id="KW-0547">Nucleotide-binding</keyword>
<dbReference type="CDD" id="cd19500">
    <property type="entry name" value="RecA-like_Lon"/>
    <property type="match status" value="1"/>
</dbReference>
<comment type="function">
    <text evidence="9">ATP-dependent serine protease that mediates the selective degradation of mutant and abnormal proteins as well as certain short-lived regulatory proteins. Required for cellular homeostasis and for survival from DNA damage and developmental changes induced by stress. Degrades polypeptides processively to yield small peptide fragments that are 5 to 10 amino acids long. Binds to DNA in a double-stranded, site-specific manner.</text>
</comment>
<evidence type="ECO:0000256" key="6">
    <source>
        <dbReference type="ARBA" id="ARBA00022825"/>
    </source>
</evidence>
<reference evidence="17" key="1">
    <citation type="journal article" date="2019" name="Int. J. Syst. Evol. Microbiol.">
        <title>The Global Catalogue of Microorganisms (GCM) 10K type strain sequencing project: providing services to taxonomists for standard genome sequencing and annotation.</title>
        <authorList>
            <consortium name="The Broad Institute Genomics Platform"/>
            <consortium name="The Broad Institute Genome Sequencing Center for Infectious Disease"/>
            <person name="Wu L."/>
            <person name="Ma J."/>
        </authorList>
    </citation>
    <scope>NUCLEOTIDE SEQUENCE [LARGE SCALE GENOMIC DNA]</scope>
    <source>
        <strain evidence="17">JCM 4087</strain>
    </source>
</reference>
<dbReference type="Gene3D" id="2.30.130.40">
    <property type="entry name" value="LON domain-like"/>
    <property type="match status" value="1"/>
</dbReference>
<dbReference type="Gene3D" id="3.40.50.300">
    <property type="entry name" value="P-loop containing nucleotide triphosphate hydrolases"/>
    <property type="match status" value="1"/>
</dbReference>
<dbReference type="SMART" id="SM00464">
    <property type="entry name" value="LON"/>
    <property type="match status" value="1"/>
</dbReference>
<dbReference type="InterPro" id="IPR054594">
    <property type="entry name" value="Lon_lid"/>
</dbReference>
<feature type="domain" description="Lon N-terminal" evidence="15">
    <location>
        <begin position="14"/>
        <end position="207"/>
    </location>
</feature>
<dbReference type="InterPro" id="IPR020568">
    <property type="entry name" value="Ribosomal_Su5_D2-typ_SF"/>
</dbReference>
<dbReference type="EC" id="3.4.21.53" evidence="9 10"/>
<dbReference type="InterPro" id="IPR004815">
    <property type="entry name" value="Lon_bac/euk-typ"/>
</dbReference>
<dbReference type="PIRSF" id="PIRSF001174">
    <property type="entry name" value="Lon_proteas"/>
    <property type="match status" value="1"/>
</dbReference>
<dbReference type="NCBIfam" id="TIGR00763">
    <property type="entry name" value="lon"/>
    <property type="match status" value="1"/>
</dbReference>
<dbReference type="EMBL" id="JBHSPH010000003">
    <property type="protein sequence ID" value="MFC5862944.1"/>
    <property type="molecule type" value="Genomic_DNA"/>
</dbReference>
<dbReference type="Pfam" id="PF02190">
    <property type="entry name" value="LON_substr_bdg"/>
    <property type="match status" value="1"/>
</dbReference>
<keyword evidence="2 9" id="KW-0963">Cytoplasm</keyword>
<feature type="active site" evidence="9 11">
    <location>
        <position position="681"/>
    </location>
</feature>
<dbReference type="Pfam" id="PF00004">
    <property type="entry name" value="AAA"/>
    <property type="match status" value="1"/>
</dbReference>
<comment type="induction">
    <text evidence="9">By heat shock.</text>
</comment>
<dbReference type="InterPro" id="IPR027417">
    <property type="entry name" value="P-loop_NTPase"/>
</dbReference>
<evidence type="ECO:0000256" key="5">
    <source>
        <dbReference type="ARBA" id="ARBA00022801"/>
    </source>
</evidence>
<dbReference type="InterPro" id="IPR014721">
    <property type="entry name" value="Ribsml_uS5_D2-typ_fold_subgr"/>
</dbReference>
<evidence type="ECO:0000256" key="3">
    <source>
        <dbReference type="ARBA" id="ARBA00022670"/>
    </source>
</evidence>
<feature type="active site" evidence="9 11">
    <location>
        <position position="724"/>
    </location>
</feature>
<name>A0ABW1EG51_9BACT</name>
<dbReference type="InterPro" id="IPR003593">
    <property type="entry name" value="AAA+_ATPase"/>
</dbReference>
<dbReference type="SUPFAM" id="SSF54211">
    <property type="entry name" value="Ribosomal protein S5 domain 2-like"/>
    <property type="match status" value="1"/>
</dbReference>
<sequence length="804" mass="89526">MTSSPRDKNESKKLPMMPIRDMVIFPYMVTPFVVGRESSVRSLEEALNGDRKIFLATQHDASVDEPKAKEIYQVGTICNIVQSVKMPDGNIKVLVEGVERAKATDVTDADGFFVATVRKGKSNFEMTPAVEALMQRVTTLFENYVKLQQSLNYETMIASVRMDEPAKFSDVISANLQLGIEEKQELLGIFDPAARLTRIADVLDVEIEKLDLDRNIQSRVKRQMERAQKEYYLNEKIKAIQKELGRGEKSEFDELRKKIEISGMPKEVMEKATQELAKLEAMPPMSAESTVSRNYLDWLLAVPWKKKSKETRNIEYAEKVLNEDHYGLEKIKERILEFLAVRQLVKNPKGSILCFVGPPGVGKTSLGMSIAKATGRKFVRLSLGGVRDEAEIRGHRRTYIGALPGQIIQSMKRAGTKNPVFLLDEVDKMASDFRGDPASALLEVLDPEQNTTFQDHYLDVDYDLSEVLFVATANVLHTIPAPLQDRMEILRLQGYTEIEKLEIAKNYLLKKQREGTGLTEQNVTFQDDAIMAIIRSYTREAGVRNLEREIGNVCRKVARRVVKNGAKHHEEITGDNISDFLGVARFRSSEVHDSPEVGLVTGLAWTEVGGSILTTEVQVLDGKGKLTITGQLGDVMQESAQAALSYIRGRASALGLQRDFYRNVDLHLHVPEGAIPKDGPSAGITIATALASALAKIPVRRDIAMTGEITLRGKVLAIGGLKEKLLAAQRAGVFEAILPRDNERDIPDLPDTIKNNMKLHFVDQMDEVLKLALERAPKALEEPTPSDLPVIPPSELPAGQPAHQ</sequence>